<dbReference type="Gene3D" id="3.50.4.10">
    <property type="entry name" value="Hepatocyte Growth Factor"/>
    <property type="match status" value="4"/>
</dbReference>
<evidence type="ECO:0000259" key="3">
    <source>
        <dbReference type="PROSITE" id="PS50948"/>
    </source>
</evidence>
<dbReference type="GO" id="GO:0005576">
    <property type="term" value="C:extracellular region"/>
    <property type="evidence" value="ECO:0007669"/>
    <property type="project" value="InterPro"/>
</dbReference>
<evidence type="ECO:0000313" key="5">
    <source>
        <dbReference type="Proteomes" id="UP000481153"/>
    </source>
</evidence>
<organism evidence="4 5">
    <name type="scientific">Aphanomyces euteiches</name>
    <dbReference type="NCBI Taxonomy" id="100861"/>
    <lineage>
        <taxon>Eukaryota</taxon>
        <taxon>Sar</taxon>
        <taxon>Stramenopiles</taxon>
        <taxon>Oomycota</taxon>
        <taxon>Saprolegniomycetes</taxon>
        <taxon>Saprolegniales</taxon>
        <taxon>Verrucalvaceae</taxon>
        <taxon>Aphanomyces</taxon>
    </lineage>
</organism>
<keyword evidence="1" id="KW-0677">Repeat</keyword>
<dbReference type="Proteomes" id="UP000481153">
    <property type="component" value="Unassembled WGS sequence"/>
</dbReference>
<accession>A0A6G0WPU9</accession>
<dbReference type="AlphaFoldDB" id="A0A6G0WPU9"/>
<dbReference type="Pfam" id="PF14295">
    <property type="entry name" value="PAN_4"/>
    <property type="match status" value="4"/>
</dbReference>
<dbReference type="PANTHER" id="PTHR33946:SF4">
    <property type="entry name" value="COAGULATION FACTOR XI"/>
    <property type="match status" value="1"/>
</dbReference>
<dbReference type="VEuPathDB" id="FungiDB:AeMF1_018037"/>
<evidence type="ECO:0000256" key="1">
    <source>
        <dbReference type="ARBA" id="ARBA00022737"/>
    </source>
</evidence>
<dbReference type="EMBL" id="VJMJ01000164">
    <property type="protein sequence ID" value="KAF0729446.1"/>
    <property type="molecule type" value="Genomic_DNA"/>
</dbReference>
<name>A0A6G0WPU9_9STRA</name>
<dbReference type="PANTHER" id="PTHR33946">
    <property type="match status" value="1"/>
</dbReference>
<dbReference type="InterPro" id="IPR003609">
    <property type="entry name" value="Pan_app"/>
</dbReference>
<comment type="caution">
    <text evidence="4">The sequence shown here is derived from an EMBL/GenBank/DDBJ whole genome shotgun (WGS) entry which is preliminary data.</text>
</comment>
<dbReference type="InterPro" id="IPR000177">
    <property type="entry name" value="Apple"/>
</dbReference>
<dbReference type="PROSITE" id="PS50948">
    <property type="entry name" value="PAN"/>
    <property type="match status" value="1"/>
</dbReference>
<keyword evidence="2" id="KW-1015">Disulfide bond</keyword>
<proteinExistence type="predicted"/>
<keyword evidence="5" id="KW-1185">Reference proteome</keyword>
<evidence type="ECO:0000256" key="2">
    <source>
        <dbReference type="ARBA" id="ARBA00023157"/>
    </source>
</evidence>
<dbReference type="GO" id="GO:0006508">
    <property type="term" value="P:proteolysis"/>
    <property type="evidence" value="ECO:0007669"/>
    <property type="project" value="InterPro"/>
</dbReference>
<gene>
    <name evidence="4" type="ORF">Ae201684_012947</name>
</gene>
<reference evidence="4 5" key="1">
    <citation type="submission" date="2019-07" db="EMBL/GenBank/DDBJ databases">
        <title>Genomics analysis of Aphanomyces spp. identifies a new class of oomycete effector associated with host adaptation.</title>
        <authorList>
            <person name="Gaulin E."/>
        </authorList>
    </citation>
    <scope>NUCLEOTIDE SEQUENCE [LARGE SCALE GENOMIC DNA]</scope>
    <source>
        <strain evidence="4 5">ATCC 201684</strain>
    </source>
</reference>
<dbReference type="CDD" id="cd01100">
    <property type="entry name" value="APPLE_Factor_XI_like"/>
    <property type="match status" value="1"/>
</dbReference>
<sequence length="313" mass="33215">MAHSNSCSAVEADTDYPGNDIGLTRQSDWTKCCDDCRTTRGCKVSVWTAYEGGTCWLKNSNATKATVLGAQAVTVKQAQCQLLPDNTDYSGNDIASSSQANAADCCDDCAGTIGCKVYVWTDYNGGTCWLKDAMGPAQFKFGARSGTPVRPNAQCQPLDKNSDFVGNDIASTQRSSADDCCDDCTATAGCQLYVWTGYNDGTCWLKSGKGAQVPLSGARAGASKAFAPGLCSNLSDDTDYDGNDIGSTSRSNPGQCCDDCERTIGCNLYVWTEHNNGTCWLKDAMEISTTTHPGPNAKPNSKYHASGYTCVDS</sequence>
<feature type="domain" description="Apple" evidence="3">
    <location>
        <begin position="155"/>
        <end position="231"/>
    </location>
</feature>
<evidence type="ECO:0000313" key="4">
    <source>
        <dbReference type="EMBL" id="KAF0729446.1"/>
    </source>
</evidence>
<dbReference type="SMART" id="SM00223">
    <property type="entry name" value="APPLE"/>
    <property type="match status" value="3"/>
</dbReference>
<protein>
    <recommendedName>
        <fullName evidence="3">Apple domain-containing protein</fullName>
    </recommendedName>
</protein>